<name>A0AAX6H7E7_IRIPA</name>
<evidence type="ECO:0000313" key="2">
    <source>
        <dbReference type="Proteomes" id="UP001140949"/>
    </source>
</evidence>
<accession>A0AAX6H7E7</accession>
<organism evidence="1 2">
    <name type="scientific">Iris pallida</name>
    <name type="common">Sweet iris</name>
    <dbReference type="NCBI Taxonomy" id="29817"/>
    <lineage>
        <taxon>Eukaryota</taxon>
        <taxon>Viridiplantae</taxon>
        <taxon>Streptophyta</taxon>
        <taxon>Embryophyta</taxon>
        <taxon>Tracheophyta</taxon>
        <taxon>Spermatophyta</taxon>
        <taxon>Magnoliopsida</taxon>
        <taxon>Liliopsida</taxon>
        <taxon>Asparagales</taxon>
        <taxon>Iridaceae</taxon>
        <taxon>Iridoideae</taxon>
        <taxon>Irideae</taxon>
        <taxon>Iris</taxon>
    </lineage>
</organism>
<dbReference type="Proteomes" id="UP001140949">
    <property type="component" value="Unassembled WGS sequence"/>
</dbReference>
<proteinExistence type="predicted"/>
<protein>
    <submittedName>
        <fullName evidence="1">Uncharacterized protein</fullName>
    </submittedName>
</protein>
<reference evidence="1" key="2">
    <citation type="submission" date="2023-04" db="EMBL/GenBank/DDBJ databases">
        <authorList>
            <person name="Bruccoleri R.E."/>
            <person name="Oakeley E.J."/>
            <person name="Faust A.-M."/>
            <person name="Dessus-Babus S."/>
            <person name="Altorfer M."/>
            <person name="Burckhardt D."/>
            <person name="Oertli M."/>
            <person name="Naumann U."/>
            <person name="Petersen F."/>
            <person name="Wong J."/>
        </authorList>
    </citation>
    <scope>NUCLEOTIDE SEQUENCE</scope>
    <source>
        <strain evidence="1">GSM-AAB239-AS_SAM_17_03QT</strain>
        <tissue evidence="1">Leaf</tissue>
    </source>
</reference>
<sequence>MSDGSSIEWWRSGHRGGLRRWQSLISGRVASRCVRDRLSVLSGDATSSARNPPDTTIGDETEIRIRVRVYEL</sequence>
<dbReference type="AlphaFoldDB" id="A0AAX6H7E7"/>
<keyword evidence="2" id="KW-1185">Reference proteome</keyword>
<dbReference type="EMBL" id="JANAVB010011797">
    <property type="protein sequence ID" value="KAJ6836919.1"/>
    <property type="molecule type" value="Genomic_DNA"/>
</dbReference>
<comment type="caution">
    <text evidence="1">The sequence shown here is derived from an EMBL/GenBank/DDBJ whole genome shotgun (WGS) entry which is preliminary data.</text>
</comment>
<evidence type="ECO:0000313" key="1">
    <source>
        <dbReference type="EMBL" id="KAJ6836919.1"/>
    </source>
</evidence>
<gene>
    <name evidence="1" type="ORF">M6B38_325605</name>
</gene>
<reference evidence="1" key="1">
    <citation type="journal article" date="2023" name="GigaByte">
        <title>Genome assembly of the bearded iris, Iris pallida Lam.</title>
        <authorList>
            <person name="Bruccoleri R.E."/>
            <person name="Oakeley E.J."/>
            <person name="Faust A.M.E."/>
            <person name="Altorfer M."/>
            <person name="Dessus-Babus S."/>
            <person name="Burckhardt D."/>
            <person name="Oertli M."/>
            <person name="Naumann U."/>
            <person name="Petersen F."/>
            <person name="Wong J."/>
        </authorList>
    </citation>
    <scope>NUCLEOTIDE SEQUENCE</scope>
    <source>
        <strain evidence="1">GSM-AAB239-AS_SAM_17_03QT</strain>
    </source>
</reference>